<keyword evidence="1" id="KW-0521">NADP</keyword>
<dbReference type="InterPro" id="IPR047618">
    <property type="entry name" value="QOR-like"/>
</dbReference>
<protein>
    <submittedName>
        <fullName evidence="4">Quinone oxidoreductase</fullName>
    </submittedName>
</protein>
<dbReference type="GO" id="GO:0070402">
    <property type="term" value="F:NADPH binding"/>
    <property type="evidence" value="ECO:0007669"/>
    <property type="project" value="TreeGrafter"/>
</dbReference>
<dbReference type="Proteomes" id="UP000197535">
    <property type="component" value="Unassembled WGS sequence"/>
</dbReference>
<dbReference type="InterPro" id="IPR036291">
    <property type="entry name" value="NAD(P)-bd_dom_sf"/>
</dbReference>
<dbReference type="PANTHER" id="PTHR48106">
    <property type="entry name" value="QUINONE OXIDOREDUCTASE PIG3-RELATED"/>
    <property type="match status" value="1"/>
</dbReference>
<dbReference type="PANTHER" id="PTHR48106:SF13">
    <property type="entry name" value="QUINONE OXIDOREDUCTASE-RELATED"/>
    <property type="match status" value="1"/>
</dbReference>
<dbReference type="Gene3D" id="3.90.180.10">
    <property type="entry name" value="Medium-chain alcohol dehydrogenases, catalytic domain"/>
    <property type="match status" value="1"/>
</dbReference>
<dbReference type="SUPFAM" id="SSF51735">
    <property type="entry name" value="NAD(P)-binding Rossmann-fold domains"/>
    <property type="match status" value="1"/>
</dbReference>
<dbReference type="GO" id="GO:0003960">
    <property type="term" value="F:quinone reductase (NADPH) activity"/>
    <property type="evidence" value="ECO:0007669"/>
    <property type="project" value="InterPro"/>
</dbReference>
<dbReference type="SMART" id="SM00829">
    <property type="entry name" value="PKS_ER"/>
    <property type="match status" value="1"/>
</dbReference>
<dbReference type="InterPro" id="IPR013149">
    <property type="entry name" value="ADH-like_C"/>
</dbReference>
<gene>
    <name evidence="4" type="ORF">AYR66_01335</name>
</gene>
<dbReference type="GO" id="GO:0035925">
    <property type="term" value="F:mRNA 3'-UTR AU-rich region binding"/>
    <property type="evidence" value="ECO:0007669"/>
    <property type="project" value="TreeGrafter"/>
</dbReference>
<evidence type="ECO:0000256" key="1">
    <source>
        <dbReference type="ARBA" id="ARBA00022857"/>
    </source>
</evidence>
<dbReference type="InterPro" id="IPR020843">
    <property type="entry name" value="ER"/>
</dbReference>
<reference evidence="4 5" key="1">
    <citation type="submission" date="2016-02" db="EMBL/GenBank/DDBJ databases">
        <authorList>
            <person name="Wen L."/>
            <person name="He K."/>
            <person name="Yang H."/>
        </authorList>
    </citation>
    <scope>NUCLEOTIDE SEQUENCE [LARGE SCALE GENOMIC DNA]</scope>
    <source>
        <strain evidence="4 5">TSA40</strain>
    </source>
</reference>
<dbReference type="AlphaFoldDB" id="A0A254T6I5"/>
<dbReference type="Gene3D" id="3.40.50.720">
    <property type="entry name" value="NAD(P)-binding Rossmann-like Domain"/>
    <property type="match status" value="1"/>
</dbReference>
<evidence type="ECO:0000313" key="4">
    <source>
        <dbReference type="EMBL" id="OWW18274.1"/>
    </source>
</evidence>
<keyword evidence="2" id="KW-0560">Oxidoreductase</keyword>
<accession>A0A254T6I5</accession>
<dbReference type="SUPFAM" id="SSF50129">
    <property type="entry name" value="GroES-like"/>
    <property type="match status" value="1"/>
</dbReference>
<comment type="caution">
    <text evidence="4">The sequence shown here is derived from an EMBL/GenBank/DDBJ whole genome shotgun (WGS) entry which is preliminary data.</text>
</comment>
<feature type="domain" description="Enoyl reductase (ER)" evidence="3">
    <location>
        <begin position="11"/>
        <end position="323"/>
    </location>
</feature>
<evidence type="ECO:0000259" key="3">
    <source>
        <dbReference type="SMART" id="SM00829"/>
    </source>
</evidence>
<dbReference type="GO" id="GO:0005829">
    <property type="term" value="C:cytosol"/>
    <property type="evidence" value="ECO:0007669"/>
    <property type="project" value="TreeGrafter"/>
</dbReference>
<dbReference type="FunFam" id="3.40.50.720:FF:000053">
    <property type="entry name" value="Quinone oxidoreductase 1"/>
    <property type="match status" value="1"/>
</dbReference>
<dbReference type="InterPro" id="IPR011032">
    <property type="entry name" value="GroES-like_sf"/>
</dbReference>
<dbReference type="EMBL" id="LSTO01000013">
    <property type="protein sequence ID" value="OWW18274.1"/>
    <property type="molecule type" value="Genomic_DNA"/>
</dbReference>
<dbReference type="OrthoDB" id="9805883at2"/>
<keyword evidence="5" id="KW-1185">Reference proteome</keyword>
<dbReference type="CDD" id="cd05286">
    <property type="entry name" value="QOR2"/>
    <property type="match status" value="1"/>
</dbReference>
<organism evidence="4 5">
    <name type="scientific">Noviherbaspirillum denitrificans</name>
    <dbReference type="NCBI Taxonomy" id="1968433"/>
    <lineage>
        <taxon>Bacteria</taxon>
        <taxon>Pseudomonadati</taxon>
        <taxon>Pseudomonadota</taxon>
        <taxon>Betaproteobacteria</taxon>
        <taxon>Burkholderiales</taxon>
        <taxon>Oxalobacteraceae</taxon>
        <taxon>Noviherbaspirillum</taxon>
    </lineage>
</organism>
<dbReference type="InterPro" id="IPR013154">
    <property type="entry name" value="ADH-like_N"/>
</dbReference>
<dbReference type="Pfam" id="PF08240">
    <property type="entry name" value="ADH_N"/>
    <property type="match status" value="1"/>
</dbReference>
<sequence length="325" mass="34786">MTAFVRIEQTGAPTVMKLVHEDSKTPGPGEVWIEHSAIGVNPLDVTQRSGQVPLKELPSRLGLEGVGKVTAIGDGVSRVRIGDRVGYVLGPLGAYATGRLYPAERLIKLPESLSDDDAAALLLKGITAEYLLSSVYPVDRNSRIVVYGASGAVGQFMVSWAKHLGAQVIGVVSKEASLERARSAGCDEVVIFNPKTLPEQVSEITNGKKADAVYDGLGRISFEASLNCLRPRGLMVSFGMTSGAPSPVEVSTLNSKGSLYLTRPSLAVYTADIPEYQMRAANVLRAYEDGIIKPVARHKFALERVEDAHQHLESGQSQGAVILHP</sequence>
<dbReference type="RefSeq" id="WP_088710576.1">
    <property type="nucleotide sequence ID" value="NZ_LSTO01000013.1"/>
</dbReference>
<dbReference type="Pfam" id="PF00107">
    <property type="entry name" value="ADH_zinc_N"/>
    <property type="match status" value="1"/>
</dbReference>
<name>A0A254T6I5_9BURK</name>
<evidence type="ECO:0000313" key="5">
    <source>
        <dbReference type="Proteomes" id="UP000197535"/>
    </source>
</evidence>
<evidence type="ECO:0000256" key="2">
    <source>
        <dbReference type="ARBA" id="ARBA00023002"/>
    </source>
</evidence>
<proteinExistence type="predicted"/>